<gene>
    <name evidence="1" type="ORF">PGT21_032268</name>
    <name evidence="2" type="ORF">PGTUg99_012959</name>
</gene>
<dbReference type="Proteomes" id="UP000325313">
    <property type="component" value="Unassembled WGS sequence"/>
</dbReference>
<name>A0A5B0N857_PUCGR</name>
<dbReference type="OrthoDB" id="10618349at2759"/>
<evidence type="ECO:0000313" key="4">
    <source>
        <dbReference type="Proteomes" id="UP000325313"/>
    </source>
</evidence>
<dbReference type="EMBL" id="VSWC01000118">
    <property type="protein sequence ID" value="KAA1084594.1"/>
    <property type="molecule type" value="Genomic_DNA"/>
</dbReference>
<evidence type="ECO:0000313" key="2">
    <source>
        <dbReference type="EMBL" id="KAA1099174.1"/>
    </source>
</evidence>
<comment type="caution">
    <text evidence="1">The sequence shown here is derived from an EMBL/GenBank/DDBJ whole genome shotgun (WGS) entry which is preliminary data.</text>
</comment>
<keyword evidence="3" id="KW-1185">Reference proteome</keyword>
<dbReference type="Proteomes" id="UP000324748">
    <property type="component" value="Unassembled WGS sequence"/>
</dbReference>
<sequence>MAIKLDPETQPSRVEAGPIDLQRFQLSDGPLFLGPFQDVKRTQDLHNTVWRGKPPHSVAVSHHT</sequence>
<dbReference type="AlphaFoldDB" id="A0A5B0N857"/>
<protein>
    <submittedName>
        <fullName evidence="1">Uncharacterized protein</fullName>
    </submittedName>
</protein>
<reference evidence="3 4" key="1">
    <citation type="submission" date="2019-05" db="EMBL/GenBank/DDBJ databases">
        <title>Emergence of the Ug99 lineage of the wheat stem rust pathogen through somatic hybridization.</title>
        <authorList>
            <person name="Li F."/>
            <person name="Upadhyaya N.M."/>
            <person name="Sperschneider J."/>
            <person name="Matny O."/>
            <person name="Nguyen-Phuc H."/>
            <person name="Mago R."/>
            <person name="Raley C."/>
            <person name="Miller M.E."/>
            <person name="Silverstein K.A.T."/>
            <person name="Henningsen E."/>
            <person name="Hirsch C.D."/>
            <person name="Visser B."/>
            <person name="Pretorius Z.A."/>
            <person name="Steffenson B.J."/>
            <person name="Schwessinger B."/>
            <person name="Dodds P.N."/>
            <person name="Figueroa M."/>
        </authorList>
    </citation>
    <scope>NUCLEOTIDE SEQUENCE [LARGE SCALE GENOMIC DNA]</scope>
    <source>
        <strain evidence="1">21-0</strain>
        <strain evidence="2 4">Ug99</strain>
    </source>
</reference>
<organism evidence="1 3">
    <name type="scientific">Puccinia graminis f. sp. tritici</name>
    <dbReference type="NCBI Taxonomy" id="56615"/>
    <lineage>
        <taxon>Eukaryota</taxon>
        <taxon>Fungi</taxon>
        <taxon>Dikarya</taxon>
        <taxon>Basidiomycota</taxon>
        <taxon>Pucciniomycotina</taxon>
        <taxon>Pucciniomycetes</taxon>
        <taxon>Pucciniales</taxon>
        <taxon>Pucciniaceae</taxon>
        <taxon>Puccinia</taxon>
    </lineage>
</organism>
<evidence type="ECO:0000313" key="3">
    <source>
        <dbReference type="Proteomes" id="UP000324748"/>
    </source>
</evidence>
<accession>A0A5B0N857</accession>
<evidence type="ECO:0000313" key="1">
    <source>
        <dbReference type="EMBL" id="KAA1084594.1"/>
    </source>
</evidence>
<proteinExistence type="predicted"/>
<dbReference type="EMBL" id="VDEP01000342">
    <property type="protein sequence ID" value="KAA1099174.1"/>
    <property type="molecule type" value="Genomic_DNA"/>
</dbReference>